<keyword evidence="12" id="KW-0175">Coiled coil</keyword>
<dbReference type="GO" id="GO:0005886">
    <property type="term" value="C:plasma membrane"/>
    <property type="evidence" value="ECO:0007669"/>
    <property type="project" value="UniProtKB-SubCell"/>
</dbReference>
<dbReference type="SUPFAM" id="SSF47384">
    <property type="entry name" value="Homodimeric domain of signal transducing histidine kinase"/>
    <property type="match status" value="1"/>
</dbReference>
<dbReference type="Pfam" id="PF02518">
    <property type="entry name" value="HATPase_c"/>
    <property type="match status" value="1"/>
</dbReference>
<feature type="domain" description="Histidine kinase" evidence="13">
    <location>
        <begin position="51"/>
        <end position="270"/>
    </location>
</feature>
<dbReference type="FunFam" id="3.30.565.10:FF:000023">
    <property type="entry name" value="PAS domain-containing sensor histidine kinase"/>
    <property type="match status" value="1"/>
</dbReference>
<keyword evidence="8" id="KW-0418">Kinase</keyword>
<comment type="catalytic activity">
    <reaction evidence="1">
        <text>ATP + protein L-histidine = ADP + protein N-phospho-L-histidine.</text>
        <dbReference type="EC" id="2.7.13.3"/>
    </reaction>
</comment>
<evidence type="ECO:0000256" key="2">
    <source>
        <dbReference type="ARBA" id="ARBA00004236"/>
    </source>
</evidence>
<sequence>AIAMENALLYKETKDFSIKLEKEVKKATRDLRKANAQLKKLDAAKSEFISIASHQLRTPLTVIKGYISMMLEGNFGGLTKPESESLEKVFESNERLIQLVENLLNISRIESGRLQFNYQQVDMNNMVASVKEELAANAKKKGLILQYKAPAKPVPTIKLDDEKIRQVVMNLMDNGIKYTKQGSVTVKLEQKENKIQFCVTDSGMGIRPEDMGNLFKKFSRGSGTSLIHTEGTGLGLYVARMMIEAHHGRIWAESGGEGKGSKFCFELPVK</sequence>
<dbReference type="AlphaFoldDB" id="A0A2M7IXM5"/>
<feature type="coiled-coil region" evidence="12">
    <location>
        <begin position="17"/>
        <end position="44"/>
    </location>
</feature>
<evidence type="ECO:0000256" key="10">
    <source>
        <dbReference type="ARBA" id="ARBA00023012"/>
    </source>
</evidence>
<dbReference type="InterPro" id="IPR003661">
    <property type="entry name" value="HisK_dim/P_dom"/>
</dbReference>
<comment type="caution">
    <text evidence="14">The sequence shown here is derived from an EMBL/GenBank/DDBJ whole genome shotgun (WGS) entry which is preliminary data.</text>
</comment>
<evidence type="ECO:0000256" key="8">
    <source>
        <dbReference type="ARBA" id="ARBA00022777"/>
    </source>
</evidence>
<evidence type="ECO:0000256" key="4">
    <source>
        <dbReference type="ARBA" id="ARBA00022475"/>
    </source>
</evidence>
<name>A0A2M7IXM5_9BACT</name>
<dbReference type="SMART" id="SM00388">
    <property type="entry name" value="HisKA"/>
    <property type="match status" value="1"/>
</dbReference>
<dbReference type="EMBL" id="PFHV01000083">
    <property type="protein sequence ID" value="PIX02909.1"/>
    <property type="molecule type" value="Genomic_DNA"/>
</dbReference>
<dbReference type="InterPro" id="IPR004358">
    <property type="entry name" value="Sig_transdc_His_kin-like_C"/>
</dbReference>
<evidence type="ECO:0000256" key="1">
    <source>
        <dbReference type="ARBA" id="ARBA00000085"/>
    </source>
</evidence>
<evidence type="ECO:0000313" key="14">
    <source>
        <dbReference type="EMBL" id="PIX02909.1"/>
    </source>
</evidence>
<gene>
    <name evidence="14" type="ORF">COZ78_03185</name>
</gene>
<dbReference type="Gene3D" id="3.30.565.10">
    <property type="entry name" value="Histidine kinase-like ATPase, C-terminal domain"/>
    <property type="match status" value="1"/>
</dbReference>
<evidence type="ECO:0000313" key="15">
    <source>
        <dbReference type="Proteomes" id="UP000230505"/>
    </source>
</evidence>
<organism evidence="14 15">
    <name type="scientific">bacterium (Candidatus Gribaldobacteria) CG_4_8_14_3_um_filter_42_11</name>
    <dbReference type="NCBI Taxonomy" id="2014267"/>
    <lineage>
        <taxon>Bacteria</taxon>
        <taxon>Candidatus Gribaldobacteria</taxon>
    </lineage>
</organism>
<accession>A0A2M7IXM5</accession>
<keyword evidence="6" id="KW-0808">Transferase</keyword>
<dbReference type="Gene3D" id="1.10.287.130">
    <property type="match status" value="1"/>
</dbReference>
<keyword evidence="4" id="KW-1003">Cell membrane</keyword>
<dbReference type="InterPro" id="IPR036890">
    <property type="entry name" value="HATPase_C_sf"/>
</dbReference>
<keyword evidence="11" id="KW-0472">Membrane</keyword>
<keyword evidence="5" id="KW-0597">Phosphoprotein</keyword>
<evidence type="ECO:0000256" key="12">
    <source>
        <dbReference type="SAM" id="Coils"/>
    </source>
</evidence>
<dbReference type="PROSITE" id="PS50109">
    <property type="entry name" value="HIS_KIN"/>
    <property type="match status" value="1"/>
</dbReference>
<evidence type="ECO:0000259" key="13">
    <source>
        <dbReference type="PROSITE" id="PS50109"/>
    </source>
</evidence>
<dbReference type="InterPro" id="IPR036097">
    <property type="entry name" value="HisK_dim/P_sf"/>
</dbReference>
<dbReference type="PRINTS" id="PR00344">
    <property type="entry name" value="BCTRLSENSOR"/>
</dbReference>
<dbReference type="Pfam" id="PF00512">
    <property type="entry name" value="HisKA"/>
    <property type="match status" value="1"/>
</dbReference>
<reference evidence="15" key="1">
    <citation type="submission" date="2017-09" db="EMBL/GenBank/DDBJ databases">
        <title>Depth-based differentiation of microbial function through sediment-hosted aquifers and enrichment of novel symbionts in the deep terrestrial subsurface.</title>
        <authorList>
            <person name="Probst A.J."/>
            <person name="Ladd B."/>
            <person name="Jarett J.K."/>
            <person name="Geller-Mcgrath D.E."/>
            <person name="Sieber C.M.K."/>
            <person name="Emerson J.B."/>
            <person name="Anantharaman K."/>
            <person name="Thomas B.C."/>
            <person name="Malmstrom R."/>
            <person name="Stieglmeier M."/>
            <person name="Klingl A."/>
            <person name="Woyke T."/>
            <person name="Ryan C.M."/>
            <person name="Banfield J.F."/>
        </authorList>
    </citation>
    <scope>NUCLEOTIDE SEQUENCE [LARGE SCALE GENOMIC DNA]</scope>
</reference>
<protein>
    <recommendedName>
        <fullName evidence="3">histidine kinase</fullName>
        <ecNumber evidence="3">2.7.13.3</ecNumber>
    </recommendedName>
</protein>
<keyword evidence="7" id="KW-0547">Nucleotide-binding</keyword>
<evidence type="ECO:0000256" key="7">
    <source>
        <dbReference type="ARBA" id="ARBA00022741"/>
    </source>
</evidence>
<dbReference type="EC" id="2.7.13.3" evidence="3"/>
<dbReference type="SMART" id="SM00387">
    <property type="entry name" value="HATPase_c"/>
    <property type="match status" value="1"/>
</dbReference>
<keyword evidence="9" id="KW-0067">ATP-binding</keyword>
<dbReference type="Proteomes" id="UP000230505">
    <property type="component" value="Unassembled WGS sequence"/>
</dbReference>
<evidence type="ECO:0000256" key="3">
    <source>
        <dbReference type="ARBA" id="ARBA00012438"/>
    </source>
</evidence>
<dbReference type="CDD" id="cd00082">
    <property type="entry name" value="HisKA"/>
    <property type="match status" value="1"/>
</dbReference>
<dbReference type="GO" id="GO:0000155">
    <property type="term" value="F:phosphorelay sensor kinase activity"/>
    <property type="evidence" value="ECO:0007669"/>
    <property type="project" value="InterPro"/>
</dbReference>
<dbReference type="SUPFAM" id="SSF55874">
    <property type="entry name" value="ATPase domain of HSP90 chaperone/DNA topoisomerase II/histidine kinase"/>
    <property type="match status" value="1"/>
</dbReference>
<dbReference type="InterPro" id="IPR003594">
    <property type="entry name" value="HATPase_dom"/>
</dbReference>
<evidence type="ECO:0000256" key="6">
    <source>
        <dbReference type="ARBA" id="ARBA00022679"/>
    </source>
</evidence>
<dbReference type="InterPro" id="IPR050736">
    <property type="entry name" value="Sensor_HK_Regulatory"/>
</dbReference>
<dbReference type="PANTHER" id="PTHR43711">
    <property type="entry name" value="TWO-COMPONENT HISTIDINE KINASE"/>
    <property type="match status" value="1"/>
</dbReference>
<comment type="subcellular location">
    <subcellularLocation>
        <location evidence="2">Cell membrane</location>
    </subcellularLocation>
</comment>
<dbReference type="PANTHER" id="PTHR43711:SF31">
    <property type="entry name" value="HISTIDINE KINASE"/>
    <property type="match status" value="1"/>
</dbReference>
<dbReference type="GO" id="GO:0005524">
    <property type="term" value="F:ATP binding"/>
    <property type="evidence" value="ECO:0007669"/>
    <property type="project" value="UniProtKB-KW"/>
</dbReference>
<dbReference type="InterPro" id="IPR005467">
    <property type="entry name" value="His_kinase_dom"/>
</dbReference>
<evidence type="ECO:0000256" key="9">
    <source>
        <dbReference type="ARBA" id="ARBA00022840"/>
    </source>
</evidence>
<evidence type="ECO:0000256" key="11">
    <source>
        <dbReference type="ARBA" id="ARBA00023136"/>
    </source>
</evidence>
<evidence type="ECO:0000256" key="5">
    <source>
        <dbReference type="ARBA" id="ARBA00022553"/>
    </source>
</evidence>
<proteinExistence type="predicted"/>
<feature type="non-terminal residue" evidence="14">
    <location>
        <position position="1"/>
    </location>
</feature>
<keyword evidence="10" id="KW-0902">Two-component regulatory system</keyword>